<dbReference type="Proteomes" id="UP000017048">
    <property type="component" value="Unassembled WGS sequence"/>
</dbReference>
<proteinExistence type="predicted"/>
<feature type="domain" description="Copper resistance protein D" evidence="7">
    <location>
        <begin position="211"/>
        <end position="310"/>
    </location>
</feature>
<evidence type="ECO:0000313" key="9">
    <source>
        <dbReference type="Proteomes" id="UP000017048"/>
    </source>
</evidence>
<evidence type="ECO:0000256" key="6">
    <source>
        <dbReference type="SAM" id="Phobius"/>
    </source>
</evidence>
<evidence type="ECO:0000256" key="5">
    <source>
        <dbReference type="ARBA" id="ARBA00023136"/>
    </source>
</evidence>
<feature type="transmembrane region" description="Helical" evidence="6">
    <location>
        <begin position="125"/>
        <end position="144"/>
    </location>
</feature>
<feature type="transmembrane region" description="Helical" evidence="6">
    <location>
        <begin position="84"/>
        <end position="105"/>
    </location>
</feature>
<feature type="transmembrane region" description="Helical" evidence="6">
    <location>
        <begin position="180"/>
        <end position="203"/>
    </location>
</feature>
<keyword evidence="9" id="KW-1185">Reference proteome</keyword>
<organism evidence="8 9">
    <name type="scientific">Nocardia asteroides NBRC 15531</name>
    <dbReference type="NCBI Taxonomy" id="1110697"/>
    <lineage>
        <taxon>Bacteria</taxon>
        <taxon>Bacillati</taxon>
        <taxon>Actinomycetota</taxon>
        <taxon>Actinomycetes</taxon>
        <taxon>Mycobacteriales</taxon>
        <taxon>Nocardiaceae</taxon>
        <taxon>Nocardia</taxon>
    </lineage>
</organism>
<protein>
    <recommendedName>
        <fullName evidence="7">Copper resistance protein D domain-containing protein</fullName>
    </recommendedName>
</protein>
<keyword evidence="5 6" id="KW-0472">Membrane</keyword>
<feature type="transmembrane region" description="Helical" evidence="6">
    <location>
        <begin position="215"/>
        <end position="233"/>
    </location>
</feature>
<dbReference type="STRING" id="1824.SAMN05444423_101272"/>
<evidence type="ECO:0000256" key="2">
    <source>
        <dbReference type="ARBA" id="ARBA00022475"/>
    </source>
</evidence>
<feature type="transmembrane region" description="Helical" evidence="6">
    <location>
        <begin position="15"/>
        <end position="35"/>
    </location>
</feature>
<dbReference type="InterPro" id="IPR032694">
    <property type="entry name" value="CopC/D"/>
</dbReference>
<comment type="caution">
    <text evidence="8">The sequence shown here is derived from an EMBL/GenBank/DDBJ whole genome shotgun (WGS) entry which is preliminary data.</text>
</comment>
<dbReference type="GeneID" id="91514428"/>
<sequence length="314" mass="32205">MVTGRRAPGTTPRQWRVLVPVVVAAVAGVALAWALRGDGGFPGAACARVIADAAGATVLGLAALPRLNDRLTVAWRPVTVLAGVWFAAEFTVLVCDAASIVGVPVTELGAGAFATFLGKLSGGQIGIAILFCTGAVACYAAFAFRRGEAASADLVVVFAAVALALRPITGHMSQQMLGSVLAAVHALAAAGWFGLLLAMAVALRTRGEWAATLPRYSAFAAPLVLAVALTGLIDGLVRLGGLTPLWSTGYGRILLAKFTVLCVLVGLGWWWRRSWVGRAADHRVTAEVSLRNAVVDVSVMAVALGLAATLAGTA</sequence>
<evidence type="ECO:0000256" key="4">
    <source>
        <dbReference type="ARBA" id="ARBA00022989"/>
    </source>
</evidence>
<feature type="transmembrane region" description="Helical" evidence="6">
    <location>
        <begin position="41"/>
        <end position="64"/>
    </location>
</feature>
<dbReference type="RefSeq" id="WP_019044317.1">
    <property type="nucleotide sequence ID" value="NZ_BAFO02000025.1"/>
</dbReference>
<name>U5EF13_NOCAS</name>
<dbReference type="PANTHER" id="PTHR34820">
    <property type="entry name" value="INNER MEMBRANE PROTEIN YEBZ"/>
    <property type="match status" value="1"/>
</dbReference>
<keyword evidence="3 6" id="KW-0812">Transmembrane</keyword>
<gene>
    <name evidence="8" type="ORF">NCAST_25_04140</name>
</gene>
<dbReference type="InterPro" id="IPR008457">
    <property type="entry name" value="Cu-R_CopD_dom"/>
</dbReference>
<evidence type="ECO:0000256" key="3">
    <source>
        <dbReference type="ARBA" id="ARBA00022692"/>
    </source>
</evidence>
<accession>U5EF13</accession>
<keyword evidence="2" id="KW-1003">Cell membrane</keyword>
<dbReference type="GO" id="GO:0005886">
    <property type="term" value="C:plasma membrane"/>
    <property type="evidence" value="ECO:0007669"/>
    <property type="project" value="UniProtKB-SubCell"/>
</dbReference>
<dbReference type="PANTHER" id="PTHR34820:SF4">
    <property type="entry name" value="INNER MEMBRANE PROTEIN YEBZ"/>
    <property type="match status" value="1"/>
</dbReference>
<feature type="transmembrane region" description="Helical" evidence="6">
    <location>
        <begin position="151"/>
        <end position="168"/>
    </location>
</feature>
<keyword evidence="4 6" id="KW-1133">Transmembrane helix</keyword>
<dbReference type="GO" id="GO:0006825">
    <property type="term" value="P:copper ion transport"/>
    <property type="evidence" value="ECO:0007669"/>
    <property type="project" value="InterPro"/>
</dbReference>
<evidence type="ECO:0000259" key="7">
    <source>
        <dbReference type="Pfam" id="PF05425"/>
    </source>
</evidence>
<feature type="transmembrane region" description="Helical" evidence="6">
    <location>
        <begin position="253"/>
        <end position="272"/>
    </location>
</feature>
<dbReference type="OrthoDB" id="4641923at2"/>
<reference evidence="8 9" key="1">
    <citation type="journal article" date="2014" name="BMC Genomics">
        <title>Genome based analysis of type-I polyketide synthase and nonribosomal peptide synthetase gene clusters in seven strains of five representative Nocardia species.</title>
        <authorList>
            <person name="Komaki H."/>
            <person name="Ichikawa N."/>
            <person name="Hosoyama A."/>
            <person name="Takahashi-Nakaguchi A."/>
            <person name="Matsuzawa T."/>
            <person name="Suzuki K."/>
            <person name="Fujita N."/>
            <person name="Gonoi T."/>
        </authorList>
    </citation>
    <scope>NUCLEOTIDE SEQUENCE [LARGE SCALE GENOMIC DNA]</scope>
    <source>
        <strain evidence="8 9">NBRC 15531</strain>
    </source>
</reference>
<evidence type="ECO:0000313" key="8">
    <source>
        <dbReference type="EMBL" id="GAD84991.1"/>
    </source>
</evidence>
<dbReference type="EMBL" id="BAFO02000025">
    <property type="protein sequence ID" value="GAD84991.1"/>
    <property type="molecule type" value="Genomic_DNA"/>
</dbReference>
<dbReference type="Pfam" id="PF05425">
    <property type="entry name" value="CopD"/>
    <property type="match status" value="1"/>
</dbReference>
<dbReference type="AlphaFoldDB" id="U5EF13"/>
<feature type="transmembrane region" description="Helical" evidence="6">
    <location>
        <begin position="293"/>
        <end position="312"/>
    </location>
</feature>
<evidence type="ECO:0000256" key="1">
    <source>
        <dbReference type="ARBA" id="ARBA00004651"/>
    </source>
</evidence>
<comment type="subcellular location">
    <subcellularLocation>
        <location evidence="1">Cell membrane</location>
        <topology evidence="1">Multi-pass membrane protein</topology>
    </subcellularLocation>
</comment>
<dbReference type="eggNOG" id="COG1276">
    <property type="taxonomic scope" value="Bacteria"/>
</dbReference>